<dbReference type="STRING" id="246195.DNO_0139"/>
<evidence type="ECO:0000256" key="1">
    <source>
        <dbReference type="ARBA" id="ARBA00022679"/>
    </source>
</evidence>
<dbReference type="EMBL" id="CP000513">
    <property type="protein sequence ID" value="ABQ13197.1"/>
    <property type="molecule type" value="Genomic_DNA"/>
</dbReference>
<sequence length="342" mass="39211">MIKADLAVFIGRFQPFHRGHLMAVKTALSVSEHVLLLIGSANVARRLKNPFTAAEREAMIRASLSSAENQRLLCAAIDDDPYNDERWIEHVKNVVNQKVESIKWSVKKIILLGYKKDGSSYYLDLFPDWNLFEIENFEQISATTIRTAFLRVRSSQFYDARLPEAVNSWLNDFRKTPAFDWLQAEQESIDQEKAAWAAAPYPVIGVTVDALVEHRQQVLLVKRGRHPGKGLWALPGGFLQLEETLFAGCIRELQEETQIANMPWQQYLRAKAVYDLPDRSERGRVITHTFYFLLPDDLPQPCVCGHDDAAAAVWLPRDSLQAQDFFDDHFHLIRDLFDIAQK</sequence>
<evidence type="ECO:0000313" key="5">
    <source>
        <dbReference type="Proteomes" id="UP000000248"/>
    </source>
</evidence>
<dbReference type="Proteomes" id="UP000000248">
    <property type="component" value="Chromosome"/>
</dbReference>
<dbReference type="eggNOG" id="COG1056">
    <property type="taxonomic scope" value="Bacteria"/>
</dbReference>
<dbReference type="InterPro" id="IPR004821">
    <property type="entry name" value="Cyt_trans-like"/>
</dbReference>
<dbReference type="PANTHER" id="PTHR21342">
    <property type="entry name" value="PHOSPHOPANTETHEINE ADENYLYLTRANSFERASE"/>
    <property type="match status" value="1"/>
</dbReference>
<dbReference type="Pfam" id="PF00293">
    <property type="entry name" value="NUDIX"/>
    <property type="match status" value="1"/>
</dbReference>
<organism evidence="4 5">
    <name type="scientific">Dichelobacter nodosus (strain VCS1703A)</name>
    <dbReference type="NCBI Taxonomy" id="246195"/>
    <lineage>
        <taxon>Bacteria</taxon>
        <taxon>Pseudomonadati</taxon>
        <taxon>Pseudomonadota</taxon>
        <taxon>Gammaproteobacteria</taxon>
        <taxon>Cardiobacteriales</taxon>
        <taxon>Cardiobacteriaceae</taxon>
        <taxon>Dichelobacter</taxon>
    </lineage>
</organism>
<dbReference type="Gene3D" id="3.40.50.620">
    <property type="entry name" value="HUPs"/>
    <property type="match status" value="1"/>
</dbReference>
<gene>
    <name evidence="4" type="ordered locus">DNO_0139</name>
</gene>
<keyword evidence="4" id="KW-0378">Hydrolase</keyword>
<dbReference type="GO" id="GO:0016779">
    <property type="term" value="F:nucleotidyltransferase activity"/>
    <property type="evidence" value="ECO:0007669"/>
    <property type="project" value="UniProtKB-KW"/>
</dbReference>
<dbReference type="SUPFAM" id="SSF52374">
    <property type="entry name" value="Nucleotidylyl transferase"/>
    <property type="match status" value="1"/>
</dbReference>
<accession>A5EWN8</accession>
<dbReference type="InterPro" id="IPR014729">
    <property type="entry name" value="Rossmann-like_a/b/a_fold"/>
</dbReference>
<keyword evidence="5" id="KW-1185">Reference proteome</keyword>
<protein>
    <submittedName>
        <fullName evidence="4">NUDIX hydrolase domain protein</fullName>
    </submittedName>
</protein>
<keyword evidence="1" id="KW-0808">Transferase</keyword>
<dbReference type="KEGG" id="dno:DNO_0139"/>
<keyword evidence="2" id="KW-0548">Nucleotidyltransferase</keyword>
<name>A5EWN8_DICNV</name>
<reference evidence="4 5" key="1">
    <citation type="journal article" date="2007" name="Nat. Biotechnol.">
        <title>Genome sequence and identification of candidate vaccine antigens from the animal pathogen Dichelobacter nodosus.</title>
        <authorList>
            <person name="Myers G.S."/>
            <person name="Parker D."/>
            <person name="Al-Hasani K."/>
            <person name="Kennan R.M."/>
            <person name="Seemann T."/>
            <person name="Ren Q."/>
            <person name="Badger J.H."/>
            <person name="Selengut J.D."/>
            <person name="Deboy R.T."/>
            <person name="Tettelin H."/>
            <person name="Boyce J.D."/>
            <person name="McCarl V.P."/>
            <person name="Han X."/>
            <person name="Nelson W.C."/>
            <person name="Madupu R."/>
            <person name="Mohamoud Y."/>
            <person name="Holley T."/>
            <person name="Fedorova N."/>
            <person name="Khouri H."/>
            <person name="Bottomley S.P."/>
            <person name="Whittington R.J."/>
            <person name="Adler B."/>
            <person name="Songer J.G."/>
            <person name="Rood J.I."/>
            <person name="Paulsen I.T."/>
        </authorList>
    </citation>
    <scope>NUCLEOTIDE SEQUENCE [LARGE SCALE GENOMIC DNA]</scope>
    <source>
        <strain evidence="4 5">VCS1703A</strain>
    </source>
</reference>
<dbReference type="PANTHER" id="PTHR21342:SF0">
    <property type="entry name" value="BIFUNCTIONAL NMN ADENYLYLTRANSFERASE_NUDIX HYDROLASE"/>
    <property type="match status" value="1"/>
</dbReference>
<proteinExistence type="predicted"/>
<dbReference type="RefSeq" id="WP_011927890.1">
    <property type="nucleotide sequence ID" value="NC_009446.1"/>
</dbReference>
<dbReference type="GO" id="GO:0016787">
    <property type="term" value="F:hydrolase activity"/>
    <property type="evidence" value="ECO:0007669"/>
    <property type="project" value="UniProtKB-KW"/>
</dbReference>
<dbReference type="CDD" id="cd18873">
    <property type="entry name" value="NUDIX_NadM_like"/>
    <property type="match status" value="1"/>
</dbReference>
<evidence type="ECO:0000259" key="3">
    <source>
        <dbReference type="PROSITE" id="PS51462"/>
    </source>
</evidence>
<dbReference type="InterPro" id="IPR000086">
    <property type="entry name" value="NUDIX_hydrolase_dom"/>
</dbReference>
<dbReference type="Pfam" id="PF01467">
    <property type="entry name" value="CTP_transf_like"/>
    <property type="match status" value="1"/>
</dbReference>
<dbReference type="NCBIfam" id="TIGR00125">
    <property type="entry name" value="cyt_tran_rel"/>
    <property type="match status" value="1"/>
</dbReference>
<dbReference type="HOGENOM" id="CLU_068406_0_0_6"/>
<dbReference type="PROSITE" id="PS51462">
    <property type="entry name" value="NUDIX"/>
    <property type="match status" value="1"/>
</dbReference>
<evidence type="ECO:0000313" key="4">
    <source>
        <dbReference type="EMBL" id="ABQ13197.1"/>
    </source>
</evidence>
<dbReference type="AlphaFoldDB" id="A5EWN8"/>
<dbReference type="eggNOG" id="COG1051">
    <property type="taxonomic scope" value="Bacteria"/>
</dbReference>
<evidence type="ECO:0000256" key="2">
    <source>
        <dbReference type="ARBA" id="ARBA00022695"/>
    </source>
</evidence>
<feature type="domain" description="Nudix hydrolase" evidence="3">
    <location>
        <begin position="201"/>
        <end position="341"/>
    </location>
</feature>
<dbReference type="SUPFAM" id="SSF55811">
    <property type="entry name" value="Nudix"/>
    <property type="match status" value="1"/>
</dbReference>
<dbReference type="Gene3D" id="3.90.79.10">
    <property type="entry name" value="Nucleoside Triphosphate Pyrophosphohydrolase"/>
    <property type="match status" value="1"/>
</dbReference>
<dbReference type="OrthoDB" id="542521at2"/>
<dbReference type="InterPro" id="IPR015797">
    <property type="entry name" value="NUDIX_hydrolase-like_dom_sf"/>
</dbReference>